<gene>
    <name evidence="4" type="ORF">TSUD_189550</name>
</gene>
<keyword evidence="5" id="KW-1185">Reference proteome</keyword>
<dbReference type="AlphaFoldDB" id="A0A2Z6LU90"/>
<sequence>MAEEQAPASTSNVDGDDYAWVADEPRTTVSMFSLNGGDGMFKTVQRSPADDWKACIPNTSRQICSKFQWGSFPMYQIVFEHMGYRLPFSVFEVAVFRYLHLTPSQLHPNSLAFIRAFEMTAAYLGFMLTISLFFHAFHLQRSKPKGDAANKFGWVSLKQSVKLFEMFLESVRGFKDSYFFVKPLNSIAWQSVIYQGPAKDVTGAPLVDPSGRPVMEDYSRFPLSWRRSYYLKPDSDFIYSAEELSVEELSNYEQMKVFVSDFPRKYYEDEEGNPVRDEMGVPVTKKAFIDTRKLLASKNVAEMEACFKEMSTVAAKLRKSKADKEKRQAAVLGSSSATAPSPRGDHVDNARASTVVVDLDDAAVNVESQPRPAKVARVEQVNATATGRVSPSSPKFVLPPAIGSPELVRKSPVALSDAEHAIMNDMGPEALKNELADAMVAAFKLMEISSFLNGRECKYLEERDSAKEEAALLRQSLEQANVNHAAYKDRYKLQAGLVTQLTEKEKEAARLVEEKAMLKGQIKDLTTEKETLEGKVRDMESRPCSSGTAPDADELVVDPNGEYKGFTRAALVSRIFELEGQQLDVAKSSFDNVVAQLMILNPGVELVVAGASELKEVHDGAIMSPSPDEED</sequence>
<evidence type="ECO:0000256" key="1">
    <source>
        <dbReference type="SAM" id="Coils"/>
    </source>
</evidence>
<name>A0A2Z6LU90_TRISU</name>
<proteinExistence type="predicted"/>
<dbReference type="Pfam" id="PF04195">
    <property type="entry name" value="Transposase_28"/>
    <property type="match status" value="1"/>
</dbReference>
<dbReference type="OrthoDB" id="1434603at2759"/>
<feature type="domain" description="Transposase (putative) gypsy type" evidence="3">
    <location>
        <begin position="81"/>
        <end position="140"/>
    </location>
</feature>
<feature type="region of interest" description="Disordered" evidence="2">
    <location>
        <begin position="319"/>
        <end position="347"/>
    </location>
</feature>
<evidence type="ECO:0000256" key="2">
    <source>
        <dbReference type="SAM" id="MobiDB-lite"/>
    </source>
</evidence>
<dbReference type="EMBL" id="DF973228">
    <property type="protein sequence ID" value="GAU21368.1"/>
    <property type="molecule type" value="Genomic_DNA"/>
</dbReference>
<protein>
    <recommendedName>
        <fullName evidence="3">Transposase (putative) gypsy type domain-containing protein</fullName>
    </recommendedName>
</protein>
<keyword evidence="1" id="KW-0175">Coiled coil</keyword>
<accession>A0A2Z6LU90</accession>
<dbReference type="InterPro" id="IPR007321">
    <property type="entry name" value="Transposase_28"/>
</dbReference>
<evidence type="ECO:0000313" key="4">
    <source>
        <dbReference type="EMBL" id="GAU21368.1"/>
    </source>
</evidence>
<evidence type="ECO:0000313" key="5">
    <source>
        <dbReference type="Proteomes" id="UP000242715"/>
    </source>
</evidence>
<dbReference type="PANTHER" id="PTHR31099:SF49">
    <property type="entry name" value="MYOSIN HEAVY CHAIN-LIKE PROTEIN"/>
    <property type="match status" value="1"/>
</dbReference>
<evidence type="ECO:0000259" key="3">
    <source>
        <dbReference type="Pfam" id="PF04195"/>
    </source>
</evidence>
<reference evidence="5" key="1">
    <citation type="journal article" date="2017" name="Front. Plant Sci.">
        <title>Climate Clever Clovers: New Paradigm to Reduce the Environmental Footprint of Ruminants by Breeding Low Methanogenic Forages Utilizing Haplotype Variation.</title>
        <authorList>
            <person name="Kaur P."/>
            <person name="Appels R."/>
            <person name="Bayer P.E."/>
            <person name="Keeble-Gagnere G."/>
            <person name="Wang J."/>
            <person name="Hirakawa H."/>
            <person name="Shirasawa K."/>
            <person name="Vercoe P."/>
            <person name="Stefanova K."/>
            <person name="Durmic Z."/>
            <person name="Nichols P."/>
            <person name="Revell C."/>
            <person name="Isobe S.N."/>
            <person name="Edwards D."/>
            <person name="Erskine W."/>
        </authorList>
    </citation>
    <scope>NUCLEOTIDE SEQUENCE [LARGE SCALE GENOMIC DNA]</scope>
    <source>
        <strain evidence="5">cv. Daliak</strain>
    </source>
</reference>
<feature type="coiled-coil region" evidence="1">
    <location>
        <begin position="463"/>
        <end position="542"/>
    </location>
</feature>
<organism evidence="4 5">
    <name type="scientific">Trifolium subterraneum</name>
    <name type="common">Subterranean clover</name>
    <dbReference type="NCBI Taxonomy" id="3900"/>
    <lineage>
        <taxon>Eukaryota</taxon>
        <taxon>Viridiplantae</taxon>
        <taxon>Streptophyta</taxon>
        <taxon>Embryophyta</taxon>
        <taxon>Tracheophyta</taxon>
        <taxon>Spermatophyta</taxon>
        <taxon>Magnoliopsida</taxon>
        <taxon>eudicotyledons</taxon>
        <taxon>Gunneridae</taxon>
        <taxon>Pentapetalae</taxon>
        <taxon>rosids</taxon>
        <taxon>fabids</taxon>
        <taxon>Fabales</taxon>
        <taxon>Fabaceae</taxon>
        <taxon>Papilionoideae</taxon>
        <taxon>50 kb inversion clade</taxon>
        <taxon>NPAAA clade</taxon>
        <taxon>Hologalegina</taxon>
        <taxon>IRL clade</taxon>
        <taxon>Trifolieae</taxon>
        <taxon>Trifolium</taxon>
    </lineage>
</organism>
<dbReference type="Proteomes" id="UP000242715">
    <property type="component" value="Unassembled WGS sequence"/>
</dbReference>
<dbReference type="PANTHER" id="PTHR31099">
    <property type="entry name" value="OS06G0165300 PROTEIN"/>
    <property type="match status" value="1"/>
</dbReference>